<keyword evidence="3" id="KW-1185">Reference proteome</keyword>
<dbReference type="Proteomes" id="UP001620626">
    <property type="component" value="Unassembled WGS sequence"/>
</dbReference>
<proteinExistence type="predicted"/>
<reference evidence="2 3" key="1">
    <citation type="submission" date="2024-10" db="EMBL/GenBank/DDBJ databases">
        <authorList>
            <person name="Kim D."/>
        </authorList>
    </citation>
    <scope>NUCLEOTIDE SEQUENCE [LARGE SCALE GENOMIC DNA]</scope>
    <source>
        <strain evidence="2">BH-2024</strain>
    </source>
</reference>
<dbReference type="AlphaFoldDB" id="A0ABD2LKW3"/>
<sequence length="91" mass="10080">MPPNLPEANGNGPSGEVTELEGPSRAQMRDKNLSPGDNVWVKEPSGKWAPGVLLQQKGERIWEVMLEGNTVTRTAHLDQLKSRRIGQSRHI</sequence>
<accession>A0ABD2LKW3</accession>
<gene>
    <name evidence="2" type="ORF">niasHT_015880</name>
</gene>
<evidence type="ECO:0008006" key="4">
    <source>
        <dbReference type="Google" id="ProtNLM"/>
    </source>
</evidence>
<name>A0ABD2LKW3_9BILA</name>
<evidence type="ECO:0000313" key="3">
    <source>
        <dbReference type="Proteomes" id="UP001620626"/>
    </source>
</evidence>
<feature type="region of interest" description="Disordered" evidence="1">
    <location>
        <begin position="1"/>
        <end position="45"/>
    </location>
</feature>
<evidence type="ECO:0000313" key="2">
    <source>
        <dbReference type="EMBL" id="KAL3115542.1"/>
    </source>
</evidence>
<protein>
    <recommendedName>
        <fullName evidence="4">Myosin N-terminal SH3-like domain-containing protein</fullName>
    </recommendedName>
</protein>
<organism evidence="2 3">
    <name type="scientific">Heterodera trifolii</name>
    <dbReference type="NCBI Taxonomy" id="157864"/>
    <lineage>
        <taxon>Eukaryota</taxon>
        <taxon>Metazoa</taxon>
        <taxon>Ecdysozoa</taxon>
        <taxon>Nematoda</taxon>
        <taxon>Chromadorea</taxon>
        <taxon>Rhabditida</taxon>
        <taxon>Tylenchina</taxon>
        <taxon>Tylenchomorpha</taxon>
        <taxon>Tylenchoidea</taxon>
        <taxon>Heteroderidae</taxon>
        <taxon>Heteroderinae</taxon>
        <taxon>Heterodera</taxon>
    </lineage>
</organism>
<comment type="caution">
    <text evidence="2">The sequence shown here is derived from an EMBL/GenBank/DDBJ whole genome shotgun (WGS) entry which is preliminary data.</text>
</comment>
<evidence type="ECO:0000256" key="1">
    <source>
        <dbReference type="SAM" id="MobiDB-lite"/>
    </source>
</evidence>
<dbReference type="EMBL" id="JBICBT010000377">
    <property type="protein sequence ID" value="KAL3115542.1"/>
    <property type="molecule type" value="Genomic_DNA"/>
</dbReference>